<evidence type="ECO:0000256" key="9">
    <source>
        <dbReference type="ARBA" id="ARBA00023136"/>
    </source>
</evidence>
<dbReference type="GO" id="GO:0004497">
    <property type="term" value="F:monooxygenase activity"/>
    <property type="evidence" value="ECO:0007669"/>
    <property type="project" value="UniProtKB-KW"/>
</dbReference>
<dbReference type="PRINTS" id="PR00385">
    <property type="entry name" value="P450"/>
</dbReference>
<evidence type="ECO:0000256" key="10">
    <source>
        <dbReference type="PIRSR" id="PIRSR602401-1"/>
    </source>
</evidence>
<protein>
    <recommendedName>
        <fullName evidence="15">Cytochrome P450</fullName>
    </recommendedName>
</protein>
<dbReference type="InterPro" id="IPR002401">
    <property type="entry name" value="Cyt_P450_E_grp-I"/>
</dbReference>
<evidence type="ECO:0000256" key="2">
    <source>
        <dbReference type="ARBA" id="ARBA00004370"/>
    </source>
</evidence>
<dbReference type="InterPro" id="IPR001128">
    <property type="entry name" value="Cyt_P450"/>
</dbReference>
<comment type="subcellular location">
    <subcellularLocation>
        <location evidence="2">Membrane</location>
    </subcellularLocation>
</comment>
<proteinExistence type="inferred from homology"/>
<dbReference type="PANTHER" id="PTHR47947:SF26">
    <property type="entry name" value="CYTOCHROME P450"/>
    <property type="match status" value="1"/>
</dbReference>
<keyword evidence="14" id="KW-1185">Reference proteome</keyword>
<dbReference type="EMBL" id="JAINDJ010000004">
    <property type="protein sequence ID" value="KAG9451536.1"/>
    <property type="molecule type" value="Genomic_DNA"/>
</dbReference>
<dbReference type="GO" id="GO:0005506">
    <property type="term" value="F:iron ion binding"/>
    <property type="evidence" value="ECO:0007669"/>
    <property type="project" value="InterPro"/>
</dbReference>
<keyword evidence="5 10" id="KW-0479">Metal-binding</keyword>
<dbReference type="SUPFAM" id="SSF48264">
    <property type="entry name" value="Cytochrome P450"/>
    <property type="match status" value="1"/>
</dbReference>
<feature type="transmembrane region" description="Helical" evidence="12">
    <location>
        <begin position="12"/>
        <end position="31"/>
    </location>
</feature>
<keyword evidence="9 12" id="KW-0472">Membrane</keyword>
<comment type="caution">
    <text evidence="13">The sequence shown here is derived from an EMBL/GenBank/DDBJ whole genome shotgun (WGS) entry which is preliminary data.</text>
</comment>
<dbReference type="InterPro" id="IPR017972">
    <property type="entry name" value="Cyt_P450_CS"/>
</dbReference>
<keyword evidence="8 10" id="KW-0408">Iron</keyword>
<organism evidence="13 14">
    <name type="scientific">Aristolochia fimbriata</name>
    <name type="common">White veined hardy Dutchman's pipe vine</name>
    <dbReference type="NCBI Taxonomy" id="158543"/>
    <lineage>
        <taxon>Eukaryota</taxon>
        <taxon>Viridiplantae</taxon>
        <taxon>Streptophyta</taxon>
        <taxon>Embryophyta</taxon>
        <taxon>Tracheophyta</taxon>
        <taxon>Spermatophyta</taxon>
        <taxon>Magnoliopsida</taxon>
        <taxon>Magnoliidae</taxon>
        <taxon>Piperales</taxon>
        <taxon>Aristolochiaceae</taxon>
        <taxon>Aristolochia</taxon>
    </lineage>
</organism>
<dbReference type="InterPro" id="IPR036396">
    <property type="entry name" value="Cyt_P450_sf"/>
</dbReference>
<dbReference type="PANTHER" id="PTHR47947">
    <property type="entry name" value="CYTOCHROME P450 82C3-RELATED"/>
    <property type="match status" value="1"/>
</dbReference>
<comment type="cofactor">
    <cofactor evidence="1 10">
        <name>heme</name>
        <dbReference type="ChEBI" id="CHEBI:30413"/>
    </cofactor>
</comment>
<comment type="similarity">
    <text evidence="11">Belongs to the cytochrome P450 family.</text>
</comment>
<evidence type="ECO:0000256" key="6">
    <source>
        <dbReference type="ARBA" id="ARBA00022989"/>
    </source>
</evidence>
<evidence type="ECO:0008006" key="15">
    <source>
        <dbReference type="Google" id="ProtNLM"/>
    </source>
</evidence>
<sequence length="538" mass="60358">MIMMEALSSTGMVLVALVLGLITTTLMLFVFPGAGRTRPRAADDEVKYPPEVPGRWPLIGHLHRLMDEKVPLSKTLGEFADKHGPLVTFWIGVHRTVVASTWDMAKECLATNDRALASRPAIAAGKYLSFNYAIFGFSPYGQYWRETRKISTHELLSARQLDLLKHVRSTEVELGFKDLYARCGTRRDFQTIQIDLKDWFGDLAFNNVVMTVVGKRYFGANVRAEEAAEAKKFQRAIFDFFPQSGNPIPSDAVPFLEWFDIGGRIRAMKKTAGEMDSFASAWLEERRRLRRLAGDNYGPDRDFLDVMLTQVTGKAQLFDGYHPDTVIKATVLTMILAGTETTSIALTWVVSLLLNNRHVLKKAQEELDAQIGNEREATESDIKNLPYLGAIVKETMRLYPAVHVTAPHEAMEDCVVGGYKIPAGTRVFVNMWKLQRDPSIWPDPLEFIPERFLGEKADLDIARGHNFELLPFSAGRRMCPGGPFALHVLHLVLARLLHEFDLKTPNDEPVDMTDAPGLTISKATPLPALLTPRLPKKP</sequence>
<dbReference type="PRINTS" id="PR00463">
    <property type="entry name" value="EP450I"/>
</dbReference>
<evidence type="ECO:0000313" key="13">
    <source>
        <dbReference type="EMBL" id="KAG9451536.1"/>
    </source>
</evidence>
<dbReference type="PROSITE" id="PS00086">
    <property type="entry name" value="CYTOCHROME_P450"/>
    <property type="match status" value="1"/>
</dbReference>
<keyword evidence="7 11" id="KW-0560">Oxidoreductase</keyword>
<evidence type="ECO:0000256" key="1">
    <source>
        <dbReference type="ARBA" id="ARBA00001971"/>
    </source>
</evidence>
<dbReference type="GO" id="GO:0016020">
    <property type="term" value="C:membrane"/>
    <property type="evidence" value="ECO:0007669"/>
    <property type="project" value="UniProtKB-SubCell"/>
</dbReference>
<evidence type="ECO:0000256" key="3">
    <source>
        <dbReference type="ARBA" id="ARBA00022617"/>
    </source>
</evidence>
<evidence type="ECO:0000256" key="5">
    <source>
        <dbReference type="ARBA" id="ARBA00022723"/>
    </source>
</evidence>
<dbReference type="GO" id="GO:0016705">
    <property type="term" value="F:oxidoreductase activity, acting on paired donors, with incorporation or reduction of molecular oxygen"/>
    <property type="evidence" value="ECO:0007669"/>
    <property type="project" value="InterPro"/>
</dbReference>
<reference evidence="13 14" key="1">
    <citation type="submission" date="2021-07" db="EMBL/GenBank/DDBJ databases">
        <title>The Aristolochia fimbriata genome: insights into angiosperm evolution, floral development and chemical biosynthesis.</title>
        <authorList>
            <person name="Jiao Y."/>
        </authorList>
    </citation>
    <scope>NUCLEOTIDE SEQUENCE [LARGE SCALE GENOMIC DNA]</scope>
    <source>
        <strain evidence="13">IBCAS-2021</strain>
        <tissue evidence="13">Leaf</tissue>
    </source>
</reference>
<keyword evidence="3 10" id="KW-0349">Heme</keyword>
<dbReference type="Gene3D" id="1.10.630.10">
    <property type="entry name" value="Cytochrome P450"/>
    <property type="match status" value="1"/>
</dbReference>
<evidence type="ECO:0000256" key="7">
    <source>
        <dbReference type="ARBA" id="ARBA00023002"/>
    </source>
</evidence>
<name>A0AAV7EST2_ARIFI</name>
<feature type="binding site" description="axial binding residue" evidence="10">
    <location>
        <position position="479"/>
    </location>
    <ligand>
        <name>heme</name>
        <dbReference type="ChEBI" id="CHEBI:30413"/>
    </ligand>
    <ligandPart>
        <name>Fe</name>
        <dbReference type="ChEBI" id="CHEBI:18248"/>
    </ligandPart>
</feature>
<dbReference type="FunFam" id="1.10.630.10:FF:000026">
    <property type="entry name" value="Cytochrome P450 82C4"/>
    <property type="match status" value="1"/>
</dbReference>
<gene>
    <name evidence="13" type="ORF">H6P81_011501</name>
</gene>
<dbReference type="Pfam" id="PF00067">
    <property type="entry name" value="p450"/>
    <property type="match status" value="1"/>
</dbReference>
<keyword evidence="4 12" id="KW-0812">Transmembrane</keyword>
<evidence type="ECO:0000313" key="14">
    <source>
        <dbReference type="Proteomes" id="UP000825729"/>
    </source>
</evidence>
<accession>A0AAV7EST2</accession>
<dbReference type="AlphaFoldDB" id="A0AAV7EST2"/>
<evidence type="ECO:0000256" key="4">
    <source>
        <dbReference type="ARBA" id="ARBA00022692"/>
    </source>
</evidence>
<dbReference type="GO" id="GO:0020037">
    <property type="term" value="F:heme binding"/>
    <property type="evidence" value="ECO:0007669"/>
    <property type="project" value="InterPro"/>
</dbReference>
<evidence type="ECO:0000256" key="11">
    <source>
        <dbReference type="RuleBase" id="RU000461"/>
    </source>
</evidence>
<keyword evidence="11" id="KW-0503">Monooxygenase</keyword>
<evidence type="ECO:0000256" key="8">
    <source>
        <dbReference type="ARBA" id="ARBA00023004"/>
    </source>
</evidence>
<dbReference type="InterPro" id="IPR050651">
    <property type="entry name" value="Plant_Cytochrome_P450_Monoox"/>
</dbReference>
<evidence type="ECO:0000256" key="12">
    <source>
        <dbReference type="SAM" id="Phobius"/>
    </source>
</evidence>
<keyword evidence="6 12" id="KW-1133">Transmembrane helix</keyword>
<dbReference type="Proteomes" id="UP000825729">
    <property type="component" value="Unassembled WGS sequence"/>
</dbReference>